<dbReference type="EMBL" id="MU267672">
    <property type="protein sequence ID" value="KAH7911608.1"/>
    <property type="molecule type" value="Genomic_DNA"/>
</dbReference>
<comment type="caution">
    <text evidence="1">The sequence shown here is derived from an EMBL/GenBank/DDBJ whole genome shotgun (WGS) entry which is preliminary data.</text>
</comment>
<protein>
    <submittedName>
        <fullName evidence="1">Uncharacterized protein</fullName>
    </submittedName>
</protein>
<evidence type="ECO:0000313" key="1">
    <source>
        <dbReference type="EMBL" id="KAH7911608.1"/>
    </source>
</evidence>
<sequence>MTTITTKFVMSTAGDEHKETDCRVGIKGWRGLVDNILARYPGDFAVFRELLQNADDAKASSIEIHFLSKPSEQRPLEEQSTASDLLDLITTPVQTWVFKNDGKSFEDEDWSRLITIAYGNPHEDKIGAFGVGFYSVFSVTDEPTVVSGDSTMSIFYVEDELWSRRARNPFSSDQETAIEMPLRQPTPCPNLFDLTRFLILSLTFMVNVRAATIYFDNRVISTTKKVCGKTEEIHIPPHFVTSTPHKNMDINRVDVTEQEIQVEMMEQIYFVGSNNPCEYPAFTQDDSSDSNNSIFGEPISENTGVSTPLPSSLANDRISCHTKYSIYSAHVEITPCDEMRVRLLKETRKNVPKSLRYDMVHFSKEDYDRLDEEDKRNSNARNIFRGPQGLSFTPHRDYDARIFIGQSTLQTTGIGGHMASRFIPTVERGAIDLSNGEVAKWNEELLYVGGFLARLVYETELNAVCSAWKTDRNISQPTGPENPHFLNGMYIMNCFTFRPSTPDAKVSSFLKSSFFTCSTGNRFPIVSNAGVHLTKDVRLPFADFARFMKDTPLLPPDLFIEGKPLPKISMQRDLPKSLRVQPLVFGDVLKQLESKVFQAEEMAACITWLIMKFRENLESDHERFIKARNKFMATARTLHPNGSEELHLSTIKFFVHADGLGSFISPIVPLPPGTLPSFFTKGIRPELITLAFGWKEMSAVDWLQHLAKNEFPHAYNIRTNPQWTTHVLASLTLAHIDSSPFPFSELPLSSSKSVWATLSSDARTEIRDILGDVPFIPTNQGIRIPKDAYFPTCDVFHDLPRIQLPYFEEEYEEMLKELGVQKFLDLSHLLERAGEMTSWTNYDMFGYLLTIKALDKDQIKNSSIFFSTGYQRHKISDLYESQPIFHALQLPILKWPDQALEPAEEQLLFELGLQKFPPLDTIIQLASASNESVRATAFEYFLEKRFEYYHEYESTRFNQIAFIPALTAEGQACMGTPEEVLLNAGWTLLGFYKVDPQKLPEKAVRKLGIQEHPSSSSIISRLERAPPQDKGTVCAWFSFLAANAKLSCDDLQKLSSMHIVPVEDTESQDPQSIFVSPEQCFISEAEKSFYSHLFTFVDFGSETNDFLRKCGAKSSPSPTDITRALVLNPQRFLDCSGDKEYQAELNQIALQRHCIPEDLRGQMKRSPMFLAYRRPPRADLSLDNSFPPQLQEFHLKLANETVIVDDIESRRLFDELIFVVPQDNLLEEFYACMGAKMLSSLVHEKVRPVKPRTNSAKARDTRDLIVNRMRLFLHDNNSRIKQNHPFSELGADFVVNTCHQLNVIKTLNLGADRISRKTVNVSAAITQSHEGDHIELWLVKNDEPDWHCVAAALCRVVLEKPKAHDTLLLMTMLETDIITLEKRGYSVGTVEGAFNHATIGVQEEKTKANVSVKSEKSRRYPHPANIISQLKSRMHNIWKSKRRTRNTRNNWKPIPIDAQVEAAMKMCIGKASCSDVRHNREQLEWQKKKRNVDYCHQQLVTSIKECSCSPIEGIKIFQTEKSPSSIPRESLDHFARIIARLAKEVFLINLESLQIFWKPSDTNLMGFNRDHACIYLNLAHYEANHFGSSNSKAYIAWYFIITHEVAHNINDYHDESHELLSVAISQAYLMNLHNLLNTLEL</sequence>
<organism evidence="1 2">
    <name type="scientific">Hygrophoropsis aurantiaca</name>
    <dbReference type="NCBI Taxonomy" id="72124"/>
    <lineage>
        <taxon>Eukaryota</taxon>
        <taxon>Fungi</taxon>
        <taxon>Dikarya</taxon>
        <taxon>Basidiomycota</taxon>
        <taxon>Agaricomycotina</taxon>
        <taxon>Agaricomycetes</taxon>
        <taxon>Agaricomycetidae</taxon>
        <taxon>Boletales</taxon>
        <taxon>Coniophorineae</taxon>
        <taxon>Hygrophoropsidaceae</taxon>
        <taxon>Hygrophoropsis</taxon>
    </lineage>
</organism>
<keyword evidence="2" id="KW-1185">Reference proteome</keyword>
<dbReference type="Proteomes" id="UP000790377">
    <property type="component" value="Unassembled WGS sequence"/>
</dbReference>
<proteinExistence type="predicted"/>
<reference evidence="1" key="1">
    <citation type="journal article" date="2021" name="New Phytol.">
        <title>Evolutionary innovations through gain and loss of genes in the ectomycorrhizal Boletales.</title>
        <authorList>
            <person name="Wu G."/>
            <person name="Miyauchi S."/>
            <person name="Morin E."/>
            <person name="Kuo A."/>
            <person name="Drula E."/>
            <person name="Varga T."/>
            <person name="Kohler A."/>
            <person name="Feng B."/>
            <person name="Cao Y."/>
            <person name="Lipzen A."/>
            <person name="Daum C."/>
            <person name="Hundley H."/>
            <person name="Pangilinan J."/>
            <person name="Johnson J."/>
            <person name="Barry K."/>
            <person name="LaButti K."/>
            <person name="Ng V."/>
            <person name="Ahrendt S."/>
            <person name="Min B."/>
            <person name="Choi I.G."/>
            <person name="Park H."/>
            <person name="Plett J.M."/>
            <person name="Magnuson J."/>
            <person name="Spatafora J.W."/>
            <person name="Nagy L.G."/>
            <person name="Henrissat B."/>
            <person name="Grigoriev I.V."/>
            <person name="Yang Z.L."/>
            <person name="Xu J."/>
            <person name="Martin F.M."/>
        </authorList>
    </citation>
    <scope>NUCLEOTIDE SEQUENCE</scope>
    <source>
        <strain evidence="1">ATCC 28755</strain>
    </source>
</reference>
<accession>A0ACB8AFU7</accession>
<gene>
    <name evidence="1" type="ORF">BJ138DRAFT_1150150</name>
</gene>
<name>A0ACB8AFU7_9AGAM</name>
<evidence type="ECO:0000313" key="2">
    <source>
        <dbReference type="Proteomes" id="UP000790377"/>
    </source>
</evidence>